<feature type="transmembrane region" description="Helical" evidence="1">
    <location>
        <begin position="297"/>
        <end position="315"/>
    </location>
</feature>
<dbReference type="AlphaFoldDB" id="A0AAN8YUG2"/>
<feature type="transmembrane region" description="Helical" evidence="1">
    <location>
        <begin position="113"/>
        <end position="131"/>
    </location>
</feature>
<evidence type="ECO:0000313" key="3">
    <source>
        <dbReference type="EMBL" id="KAK6913516.1"/>
    </source>
</evidence>
<name>A0AAN8YUG2_9MAGN</name>
<sequence>MGLLTHPQTLFTRWELRCLIVISIFFQMLLFFWPYHRRWKSSPPIQKTFWLSVYLGADFYATLSLGNIFQANMDPQSGNSTAFWAPFMLLHLGGHGVYTSFSLEENGFWPRDMIRYLFHELTALLICILAYKDKQLRFPFIILFIASTLKFWERVWALRCGSVDEMRSSLCVKSDPGLNIWELADIKNGLDRAGNPLVVIDVPFEGARDAAALAQQHTEPQSDNETVKFLCKAYQTFEKHKGLYIDINSASEERNEYRHCFHCMDTESSFRLIETDLSFAFDLFYTKSAVSHTIHGWTIRAISLASILIVFLSFCTTDKHQFSIPDMHVTVCLLVVALIFELVSFCEAAMSNRTLAQVGFQQGRSWRVMESIILSLRKIAPIRIEDFAEKSILVGQYSILDSCFQDCLLQSKLRQLIEWFNFKELWDNYKNTRYVHLKQEISSSIFSQWIHQHEQNDVADAPVDASNPLLRNLPHNEIFSSSLERGFEESLLIWHLATEFCYYNSKQIADDLNKAKVISDYMLYLLVIQSFMLSSDVAFERKSYRDACAALVQFFSDLNIKDSKVEAYQKLRATLSTLDDSSPRAGVNRVLLAGFRVARVLEQFGDNEGDVTWEKLFQTWVEMLSYAAVRCKGVHHAQRLNTGGELLTFLWVLVIHLEKADQYKYGWKSGM</sequence>
<keyword evidence="1" id="KW-0812">Transmembrane</keyword>
<dbReference type="InterPro" id="IPR007658">
    <property type="entry name" value="DUF594"/>
</dbReference>
<feature type="transmembrane region" description="Helical" evidence="1">
    <location>
        <begin position="81"/>
        <end position="101"/>
    </location>
</feature>
<keyword evidence="1" id="KW-0472">Membrane</keyword>
<keyword evidence="4" id="KW-1185">Reference proteome</keyword>
<dbReference type="Pfam" id="PF04578">
    <property type="entry name" value="DUF594"/>
    <property type="match status" value="1"/>
</dbReference>
<feature type="domain" description="DUF4220" evidence="2">
    <location>
        <begin position="52"/>
        <end position="401"/>
    </location>
</feature>
<comment type="caution">
    <text evidence="3">The sequence shown here is derived from an EMBL/GenBank/DDBJ whole genome shotgun (WGS) entry which is preliminary data.</text>
</comment>
<accession>A0AAN8YUG2</accession>
<proteinExistence type="predicted"/>
<dbReference type="PANTHER" id="PTHR31325">
    <property type="entry name" value="OS01G0798800 PROTEIN-RELATED"/>
    <property type="match status" value="1"/>
</dbReference>
<keyword evidence="1" id="KW-1133">Transmembrane helix</keyword>
<feature type="transmembrane region" description="Helical" evidence="1">
    <location>
        <begin position="16"/>
        <end position="36"/>
    </location>
</feature>
<dbReference type="InterPro" id="IPR025315">
    <property type="entry name" value="DUF4220"/>
</dbReference>
<dbReference type="Proteomes" id="UP001370490">
    <property type="component" value="Unassembled WGS sequence"/>
</dbReference>
<feature type="transmembrane region" description="Helical" evidence="1">
    <location>
        <begin position="138"/>
        <end position="157"/>
    </location>
</feature>
<evidence type="ECO:0000256" key="1">
    <source>
        <dbReference type="SAM" id="Phobius"/>
    </source>
</evidence>
<evidence type="ECO:0000313" key="4">
    <source>
        <dbReference type="Proteomes" id="UP001370490"/>
    </source>
</evidence>
<feature type="transmembrane region" description="Helical" evidence="1">
    <location>
        <begin position="327"/>
        <end position="345"/>
    </location>
</feature>
<evidence type="ECO:0000259" key="2">
    <source>
        <dbReference type="Pfam" id="PF13968"/>
    </source>
</evidence>
<protein>
    <recommendedName>
        <fullName evidence="2">DUF4220 domain-containing protein</fullName>
    </recommendedName>
</protein>
<dbReference type="EMBL" id="JBAMMX010000027">
    <property type="protein sequence ID" value="KAK6913516.1"/>
    <property type="molecule type" value="Genomic_DNA"/>
</dbReference>
<feature type="transmembrane region" description="Helical" evidence="1">
    <location>
        <begin position="48"/>
        <end position="69"/>
    </location>
</feature>
<organism evidence="3 4">
    <name type="scientific">Dillenia turbinata</name>
    <dbReference type="NCBI Taxonomy" id="194707"/>
    <lineage>
        <taxon>Eukaryota</taxon>
        <taxon>Viridiplantae</taxon>
        <taxon>Streptophyta</taxon>
        <taxon>Embryophyta</taxon>
        <taxon>Tracheophyta</taxon>
        <taxon>Spermatophyta</taxon>
        <taxon>Magnoliopsida</taxon>
        <taxon>eudicotyledons</taxon>
        <taxon>Gunneridae</taxon>
        <taxon>Pentapetalae</taxon>
        <taxon>Dilleniales</taxon>
        <taxon>Dilleniaceae</taxon>
        <taxon>Dillenia</taxon>
    </lineage>
</organism>
<reference evidence="3 4" key="1">
    <citation type="submission" date="2023-12" db="EMBL/GenBank/DDBJ databases">
        <title>A high-quality genome assembly for Dillenia turbinata (Dilleniales).</title>
        <authorList>
            <person name="Chanderbali A."/>
        </authorList>
    </citation>
    <scope>NUCLEOTIDE SEQUENCE [LARGE SCALE GENOMIC DNA]</scope>
    <source>
        <strain evidence="3">LSX21</strain>
        <tissue evidence="3">Leaf</tissue>
    </source>
</reference>
<gene>
    <name evidence="3" type="ORF">RJ641_023117</name>
</gene>
<dbReference type="Pfam" id="PF13968">
    <property type="entry name" value="DUF4220"/>
    <property type="match status" value="1"/>
</dbReference>